<dbReference type="EMBL" id="BAAAHE010000035">
    <property type="protein sequence ID" value="GAA0629172.1"/>
    <property type="molecule type" value="Genomic_DNA"/>
</dbReference>
<proteinExistence type="predicted"/>
<dbReference type="Gene3D" id="2.60.40.1260">
    <property type="entry name" value="Lamin Tail domain"/>
    <property type="match status" value="1"/>
</dbReference>
<protein>
    <recommendedName>
        <fullName evidence="2">LTD domain-containing protein</fullName>
    </recommendedName>
</protein>
<keyword evidence="1" id="KW-0732">Signal</keyword>
<feature type="chain" id="PRO_5045038038" description="LTD domain-containing protein" evidence="1">
    <location>
        <begin position="28"/>
        <end position="153"/>
    </location>
</feature>
<dbReference type="InterPro" id="IPR036415">
    <property type="entry name" value="Lamin_tail_dom_sf"/>
</dbReference>
<comment type="caution">
    <text evidence="3">The sequence shown here is derived from an EMBL/GenBank/DDBJ whole genome shotgun (WGS) entry which is preliminary data.</text>
</comment>
<gene>
    <name evidence="3" type="ORF">GCM10009547_36000</name>
</gene>
<evidence type="ECO:0000313" key="3">
    <source>
        <dbReference type="EMBL" id="GAA0629172.1"/>
    </source>
</evidence>
<reference evidence="4" key="1">
    <citation type="journal article" date="2019" name="Int. J. Syst. Evol. Microbiol.">
        <title>The Global Catalogue of Microorganisms (GCM) 10K type strain sequencing project: providing services to taxonomists for standard genome sequencing and annotation.</title>
        <authorList>
            <consortium name="The Broad Institute Genomics Platform"/>
            <consortium name="The Broad Institute Genome Sequencing Center for Infectious Disease"/>
            <person name="Wu L."/>
            <person name="Ma J."/>
        </authorList>
    </citation>
    <scope>NUCLEOTIDE SEQUENCE [LARGE SCALE GENOMIC DNA]</scope>
    <source>
        <strain evidence="4">JCM 10671</strain>
    </source>
</reference>
<dbReference type="Pfam" id="PF00932">
    <property type="entry name" value="LTD"/>
    <property type="match status" value="1"/>
</dbReference>
<evidence type="ECO:0000259" key="2">
    <source>
        <dbReference type="PROSITE" id="PS51841"/>
    </source>
</evidence>
<organism evidence="3 4">
    <name type="scientific">Sporichthya brevicatena</name>
    <dbReference type="NCBI Taxonomy" id="171442"/>
    <lineage>
        <taxon>Bacteria</taxon>
        <taxon>Bacillati</taxon>
        <taxon>Actinomycetota</taxon>
        <taxon>Actinomycetes</taxon>
        <taxon>Sporichthyales</taxon>
        <taxon>Sporichthyaceae</taxon>
        <taxon>Sporichthya</taxon>
    </lineage>
</organism>
<feature type="domain" description="LTD" evidence="2">
    <location>
        <begin position="22"/>
        <end position="145"/>
    </location>
</feature>
<evidence type="ECO:0000313" key="4">
    <source>
        <dbReference type="Proteomes" id="UP001500957"/>
    </source>
</evidence>
<sequence>MFHRTVRVAVITGVAVAALAEVPSAEAASSPVRVSQVYFDPPGNDTKAKASKLNLEKVVIRNTGRKAVSLAGWTLRDTSRTHRFVFPKGFKLAAGATVTVHTGSGKNTAGHLYWRSKDWIWNNDGDRAYLRNAKGTVVHQCAWTKKSASPKFC</sequence>
<dbReference type="PROSITE" id="PS51841">
    <property type="entry name" value="LTD"/>
    <property type="match status" value="1"/>
</dbReference>
<dbReference type="InterPro" id="IPR001322">
    <property type="entry name" value="Lamin_tail_dom"/>
</dbReference>
<dbReference type="Proteomes" id="UP001500957">
    <property type="component" value="Unassembled WGS sequence"/>
</dbReference>
<feature type="signal peptide" evidence="1">
    <location>
        <begin position="1"/>
        <end position="27"/>
    </location>
</feature>
<dbReference type="RefSeq" id="WP_344607290.1">
    <property type="nucleotide sequence ID" value="NZ_BAAAHE010000035.1"/>
</dbReference>
<name>A0ABP3S943_9ACTN</name>
<keyword evidence="4" id="KW-1185">Reference proteome</keyword>
<dbReference type="SUPFAM" id="SSF74853">
    <property type="entry name" value="Lamin A/C globular tail domain"/>
    <property type="match status" value="1"/>
</dbReference>
<evidence type="ECO:0000256" key="1">
    <source>
        <dbReference type="SAM" id="SignalP"/>
    </source>
</evidence>
<accession>A0ABP3S943</accession>